<accession>A0A2Z7AHL3</accession>
<sequence>MWSLIWGGEVSRQISQAREIVASSKRSLDDVLFCHERVMKELEEIRGIHDEKNILTEELDAT</sequence>
<evidence type="ECO:0000313" key="1">
    <source>
        <dbReference type="EMBL" id="KZV18764.1"/>
    </source>
</evidence>
<dbReference type="Proteomes" id="UP000250235">
    <property type="component" value="Unassembled WGS sequence"/>
</dbReference>
<dbReference type="AlphaFoldDB" id="A0A2Z7AHL3"/>
<name>A0A2Z7AHL3_9LAMI</name>
<dbReference type="EMBL" id="KV017215">
    <property type="protein sequence ID" value="KZV18764.1"/>
    <property type="molecule type" value="Genomic_DNA"/>
</dbReference>
<proteinExistence type="predicted"/>
<organism evidence="1 2">
    <name type="scientific">Dorcoceras hygrometricum</name>
    <dbReference type="NCBI Taxonomy" id="472368"/>
    <lineage>
        <taxon>Eukaryota</taxon>
        <taxon>Viridiplantae</taxon>
        <taxon>Streptophyta</taxon>
        <taxon>Embryophyta</taxon>
        <taxon>Tracheophyta</taxon>
        <taxon>Spermatophyta</taxon>
        <taxon>Magnoliopsida</taxon>
        <taxon>eudicotyledons</taxon>
        <taxon>Gunneridae</taxon>
        <taxon>Pentapetalae</taxon>
        <taxon>asterids</taxon>
        <taxon>lamiids</taxon>
        <taxon>Lamiales</taxon>
        <taxon>Gesneriaceae</taxon>
        <taxon>Didymocarpoideae</taxon>
        <taxon>Trichosporeae</taxon>
        <taxon>Loxocarpinae</taxon>
        <taxon>Dorcoceras</taxon>
    </lineage>
</organism>
<gene>
    <name evidence="1" type="ORF">F511_30511</name>
</gene>
<evidence type="ECO:0000313" key="2">
    <source>
        <dbReference type="Proteomes" id="UP000250235"/>
    </source>
</evidence>
<reference evidence="1 2" key="1">
    <citation type="journal article" date="2015" name="Proc. Natl. Acad. Sci. U.S.A.">
        <title>The resurrection genome of Boea hygrometrica: A blueprint for survival of dehydration.</title>
        <authorList>
            <person name="Xiao L."/>
            <person name="Yang G."/>
            <person name="Zhang L."/>
            <person name="Yang X."/>
            <person name="Zhao S."/>
            <person name="Ji Z."/>
            <person name="Zhou Q."/>
            <person name="Hu M."/>
            <person name="Wang Y."/>
            <person name="Chen M."/>
            <person name="Xu Y."/>
            <person name="Jin H."/>
            <person name="Xiao X."/>
            <person name="Hu G."/>
            <person name="Bao F."/>
            <person name="Hu Y."/>
            <person name="Wan P."/>
            <person name="Li L."/>
            <person name="Deng X."/>
            <person name="Kuang T."/>
            <person name="Xiang C."/>
            <person name="Zhu J.K."/>
            <person name="Oliver M.J."/>
            <person name="He Y."/>
        </authorList>
    </citation>
    <scope>NUCLEOTIDE SEQUENCE [LARGE SCALE GENOMIC DNA]</scope>
    <source>
        <strain evidence="2">cv. XS01</strain>
    </source>
</reference>
<keyword evidence="2" id="KW-1185">Reference proteome</keyword>
<protein>
    <submittedName>
        <fullName evidence="1">Uncharacterized protein</fullName>
    </submittedName>
</protein>